<dbReference type="PANTHER" id="PTHR46383:SF1">
    <property type="entry name" value="ASPARTATE AMINOTRANSFERASE"/>
    <property type="match status" value="1"/>
</dbReference>
<keyword evidence="3 6" id="KW-0032">Aminotransferase</keyword>
<dbReference type="FunFam" id="3.40.640.10:FF:000033">
    <property type="entry name" value="Aspartate aminotransferase"/>
    <property type="match status" value="1"/>
</dbReference>
<gene>
    <name evidence="8" type="ORF">SAMN02745941_00320</name>
</gene>
<evidence type="ECO:0000259" key="7">
    <source>
        <dbReference type="Pfam" id="PF00155"/>
    </source>
</evidence>
<sequence>MKLSQKGEQLSPSITLAITAKAKEMKSRGVDVVSFGVGEPDFNTPSNIIKAAIKAMEEGKTKYTPAAGISELKKAIITKFKEDNDLIYNESQVIISTGAKQCLANLFLSILNPGDEVLLPVPYWVSYPELVKLADGNPVFVECLQEDGYKFNINILEKYVTEKTKAILINSPNNPTGTIYTKEELIELSEFAKKHDLFIIADEIYEKLIYGDYKHISIGSLSEDAYNRTIVINGMSKSYAMTGWRVGYAAGPKEVIKIMSSIQSHMTSNVSTIGQYAALEALEGPQDELHDMIKVFHSRRDLMVRLLDDINDLDYIYPQGAFYVMVDIKKLIGKSIDSVVIKDSLTFSDMLLEKEKVAVVPGIGFGLENYIRLSYATSNDAIMEGIKRIKSFTLALN</sequence>
<dbReference type="RefSeq" id="WP_073016018.1">
    <property type="nucleotide sequence ID" value="NZ_FQXU01000003.1"/>
</dbReference>
<dbReference type="PANTHER" id="PTHR46383">
    <property type="entry name" value="ASPARTATE AMINOTRANSFERASE"/>
    <property type="match status" value="1"/>
</dbReference>
<dbReference type="CDD" id="cd00609">
    <property type="entry name" value="AAT_like"/>
    <property type="match status" value="1"/>
</dbReference>
<dbReference type="InterPro" id="IPR004839">
    <property type="entry name" value="Aminotransferase_I/II_large"/>
</dbReference>
<dbReference type="Proteomes" id="UP000184241">
    <property type="component" value="Unassembled WGS sequence"/>
</dbReference>
<dbReference type="InterPro" id="IPR004838">
    <property type="entry name" value="NHTrfase_class1_PyrdxlP-BS"/>
</dbReference>
<dbReference type="GO" id="GO:0008483">
    <property type="term" value="F:transaminase activity"/>
    <property type="evidence" value="ECO:0007669"/>
    <property type="project" value="UniProtKB-KW"/>
</dbReference>
<dbReference type="AlphaFoldDB" id="A0A1M5TUX1"/>
<name>A0A1M5TUX1_9CLOT</name>
<dbReference type="Gene3D" id="3.40.640.10">
    <property type="entry name" value="Type I PLP-dependent aspartate aminotransferase-like (Major domain)"/>
    <property type="match status" value="1"/>
</dbReference>
<evidence type="ECO:0000256" key="1">
    <source>
        <dbReference type="ARBA" id="ARBA00001933"/>
    </source>
</evidence>
<dbReference type="GO" id="GO:0030170">
    <property type="term" value="F:pyridoxal phosphate binding"/>
    <property type="evidence" value="ECO:0007669"/>
    <property type="project" value="InterPro"/>
</dbReference>
<dbReference type="InterPro" id="IPR015424">
    <property type="entry name" value="PyrdxlP-dep_Trfase"/>
</dbReference>
<evidence type="ECO:0000256" key="6">
    <source>
        <dbReference type="RuleBase" id="RU000481"/>
    </source>
</evidence>
<dbReference type="InterPro" id="IPR015422">
    <property type="entry name" value="PyrdxlP-dep_Trfase_small"/>
</dbReference>
<dbReference type="EMBL" id="FQXU01000003">
    <property type="protein sequence ID" value="SHH54471.1"/>
    <property type="molecule type" value="Genomic_DNA"/>
</dbReference>
<proteinExistence type="inferred from homology"/>
<dbReference type="PRINTS" id="PR00753">
    <property type="entry name" value="ACCSYNTHASE"/>
</dbReference>
<comment type="similarity">
    <text evidence="2 6">Belongs to the class-I pyridoxal-phosphate-dependent aminotransferase family.</text>
</comment>
<dbReference type="Gene3D" id="3.90.1150.10">
    <property type="entry name" value="Aspartate Aminotransferase, domain 1"/>
    <property type="match status" value="1"/>
</dbReference>
<evidence type="ECO:0000256" key="5">
    <source>
        <dbReference type="ARBA" id="ARBA00022898"/>
    </source>
</evidence>
<keyword evidence="5" id="KW-0663">Pyridoxal phosphate</keyword>
<dbReference type="InterPro" id="IPR015421">
    <property type="entry name" value="PyrdxlP-dep_Trfase_major"/>
</dbReference>
<reference evidence="8 9" key="1">
    <citation type="submission" date="2016-11" db="EMBL/GenBank/DDBJ databases">
        <authorList>
            <person name="Jaros S."/>
            <person name="Januszkiewicz K."/>
            <person name="Wedrychowicz H."/>
        </authorList>
    </citation>
    <scope>NUCLEOTIDE SEQUENCE [LARGE SCALE GENOMIC DNA]</scope>
    <source>
        <strain evidence="8 9">DSM 6191</strain>
    </source>
</reference>
<evidence type="ECO:0000313" key="9">
    <source>
        <dbReference type="Proteomes" id="UP000184241"/>
    </source>
</evidence>
<protein>
    <recommendedName>
        <fullName evidence="6">Aminotransferase</fullName>
        <ecNumber evidence="6">2.6.1.-</ecNumber>
    </recommendedName>
</protein>
<dbReference type="Pfam" id="PF00155">
    <property type="entry name" value="Aminotran_1_2"/>
    <property type="match status" value="1"/>
</dbReference>
<evidence type="ECO:0000256" key="4">
    <source>
        <dbReference type="ARBA" id="ARBA00022679"/>
    </source>
</evidence>
<comment type="cofactor">
    <cofactor evidence="1 6">
        <name>pyridoxal 5'-phosphate</name>
        <dbReference type="ChEBI" id="CHEBI:597326"/>
    </cofactor>
</comment>
<dbReference type="GO" id="GO:0006520">
    <property type="term" value="P:amino acid metabolic process"/>
    <property type="evidence" value="ECO:0007669"/>
    <property type="project" value="InterPro"/>
</dbReference>
<dbReference type="PROSITE" id="PS00105">
    <property type="entry name" value="AA_TRANSFER_CLASS_1"/>
    <property type="match status" value="1"/>
</dbReference>
<evidence type="ECO:0000256" key="3">
    <source>
        <dbReference type="ARBA" id="ARBA00022576"/>
    </source>
</evidence>
<dbReference type="InterPro" id="IPR050596">
    <property type="entry name" value="AspAT/PAT-like"/>
</dbReference>
<accession>A0A1M5TUX1</accession>
<dbReference type="SUPFAM" id="SSF53383">
    <property type="entry name" value="PLP-dependent transferases"/>
    <property type="match status" value="1"/>
</dbReference>
<feature type="domain" description="Aminotransferase class I/classII large" evidence="7">
    <location>
        <begin position="31"/>
        <end position="387"/>
    </location>
</feature>
<evidence type="ECO:0000256" key="2">
    <source>
        <dbReference type="ARBA" id="ARBA00007441"/>
    </source>
</evidence>
<organism evidence="8 9">
    <name type="scientific">Clostridium intestinale DSM 6191</name>
    <dbReference type="NCBI Taxonomy" id="1121320"/>
    <lineage>
        <taxon>Bacteria</taxon>
        <taxon>Bacillati</taxon>
        <taxon>Bacillota</taxon>
        <taxon>Clostridia</taxon>
        <taxon>Eubacteriales</taxon>
        <taxon>Clostridiaceae</taxon>
        <taxon>Clostridium</taxon>
    </lineage>
</organism>
<evidence type="ECO:0000313" key="8">
    <source>
        <dbReference type="EMBL" id="SHH54471.1"/>
    </source>
</evidence>
<keyword evidence="4 6" id="KW-0808">Transferase</keyword>
<dbReference type="EC" id="2.6.1.-" evidence="6"/>